<dbReference type="Pfam" id="PF13585">
    <property type="entry name" value="CHU_C"/>
    <property type="match status" value="1"/>
</dbReference>
<dbReference type="SMART" id="SM00089">
    <property type="entry name" value="PKD"/>
    <property type="match status" value="1"/>
</dbReference>
<dbReference type="AlphaFoldDB" id="A0A4Q7P5X6"/>
<keyword evidence="4" id="KW-1185">Reference proteome</keyword>
<reference evidence="3 4" key="1">
    <citation type="submission" date="2019-02" db="EMBL/GenBank/DDBJ databases">
        <title>Genomic Encyclopedia of Archaeal and Bacterial Type Strains, Phase II (KMG-II): from individual species to whole genera.</title>
        <authorList>
            <person name="Goeker M."/>
        </authorList>
    </citation>
    <scope>NUCLEOTIDE SEQUENCE [LARGE SCALE GENOMIC DNA]</scope>
    <source>
        <strain evidence="3 4">DSM 21411</strain>
    </source>
</reference>
<feature type="signal peptide" evidence="1">
    <location>
        <begin position="1"/>
        <end position="24"/>
    </location>
</feature>
<comment type="caution">
    <text evidence="3">The sequence shown here is derived from an EMBL/GenBank/DDBJ whole genome shotgun (WGS) entry which is preliminary data.</text>
</comment>
<feature type="domain" description="PKD" evidence="2">
    <location>
        <begin position="468"/>
        <end position="521"/>
    </location>
</feature>
<dbReference type="InterPro" id="IPR022409">
    <property type="entry name" value="PKD/Chitinase_dom"/>
</dbReference>
<accession>A0A4Q7P5X6</accession>
<evidence type="ECO:0000313" key="4">
    <source>
        <dbReference type="Proteomes" id="UP000292209"/>
    </source>
</evidence>
<dbReference type="Pfam" id="PF13573">
    <property type="entry name" value="SprB"/>
    <property type="match status" value="3"/>
</dbReference>
<dbReference type="Gene3D" id="2.60.40.740">
    <property type="match status" value="3"/>
</dbReference>
<keyword evidence="1" id="KW-0732">Signal</keyword>
<dbReference type="Gene3D" id="2.60.40.10">
    <property type="entry name" value="Immunoglobulins"/>
    <property type="match status" value="1"/>
</dbReference>
<dbReference type="SUPFAM" id="SSF49299">
    <property type="entry name" value="PKD domain"/>
    <property type="match status" value="1"/>
</dbReference>
<dbReference type="InterPro" id="IPR035986">
    <property type="entry name" value="PKD_dom_sf"/>
</dbReference>
<feature type="chain" id="PRO_5021030244" evidence="1">
    <location>
        <begin position="25"/>
        <end position="616"/>
    </location>
</feature>
<dbReference type="Pfam" id="PF18911">
    <property type="entry name" value="PKD_4"/>
    <property type="match status" value="1"/>
</dbReference>
<dbReference type="InterPro" id="IPR026341">
    <property type="entry name" value="T9SS_type_B"/>
</dbReference>
<organism evidence="3 4">
    <name type="scientific">Cecembia calidifontis</name>
    <dbReference type="NCBI Taxonomy" id="1187080"/>
    <lineage>
        <taxon>Bacteria</taxon>
        <taxon>Pseudomonadati</taxon>
        <taxon>Bacteroidota</taxon>
        <taxon>Cytophagia</taxon>
        <taxon>Cytophagales</taxon>
        <taxon>Cyclobacteriaceae</taxon>
        <taxon>Cecembia</taxon>
    </lineage>
</organism>
<dbReference type="NCBIfam" id="TIGR04131">
    <property type="entry name" value="Bac_Flav_CTERM"/>
    <property type="match status" value="1"/>
</dbReference>
<evidence type="ECO:0000256" key="1">
    <source>
        <dbReference type="SAM" id="SignalP"/>
    </source>
</evidence>
<dbReference type="InterPro" id="IPR013783">
    <property type="entry name" value="Ig-like_fold"/>
</dbReference>
<dbReference type="OrthoDB" id="7794186at2"/>
<dbReference type="InterPro" id="IPR000601">
    <property type="entry name" value="PKD_dom"/>
</dbReference>
<evidence type="ECO:0000313" key="3">
    <source>
        <dbReference type="EMBL" id="RZS95157.1"/>
    </source>
</evidence>
<dbReference type="EMBL" id="SGXG01000001">
    <property type="protein sequence ID" value="RZS95157.1"/>
    <property type="molecule type" value="Genomic_DNA"/>
</dbReference>
<dbReference type="InterPro" id="IPR025667">
    <property type="entry name" value="SprB_repeat"/>
</dbReference>
<gene>
    <name evidence="3" type="ORF">BC751_0673</name>
</gene>
<dbReference type="Proteomes" id="UP000292209">
    <property type="component" value="Unassembled WGS sequence"/>
</dbReference>
<evidence type="ECO:0000259" key="2">
    <source>
        <dbReference type="PROSITE" id="PS50093"/>
    </source>
</evidence>
<dbReference type="PROSITE" id="PS50093">
    <property type="entry name" value="PKD"/>
    <property type="match status" value="1"/>
</dbReference>
<protein>
    <submittedName>
        <fullName evidence="3">Gliding motility-associated-like protein</fullName>
    </submittedName>
</protein>
<dbReference type="RefSeq" id="WP_130274304.1">
    <property type="nucleotide sequence ID" value="NZ_SGXG01000001.1"/>
</dbReference>
<dbReference type="CDD" id="cd00146">
    <property type="entry name" value="PKD"/>
    <property type="match status" value="1"/>
</dbReference>
<name>A0A4Q7P5X6_9BACT</name>
<proteinExistence type="predicted"/>
<sequence>MSGFRKIVALIFMLSLLQQAFALSAPKSFWAYNPGSQGLERTDLGQPAAQLSVKVSGKLALCHHLDRGHIILEVSGGTPPYSFLWNNQERTQNRHNLFAGTYTVFITDSQGRRHEERIVIQPPFPLIVEMAGIQAASCSGTPDGSAKVNIRFGRGEPYKILWSHGLEDELEAKGLMPGIYSVKVIDMFNCDATLTFEIKSNADSFEVKENIQQISCSDNSSGAISLDITGGKAPYTFLWSNGMTTKDISGVGPGKYEVAIKDQAGCTINKTFEIKSPSTVEVTVSRIQHNLCHGASDGEIDMEVKGGQAPLIFSWSNGATSQNLRGLKAGTYTLKIKDASGCEVNTQVMVQEPQKLTARLESSIELNCESGEATGFAWVNIQGGVSPYTIKWGTGETGKNEIVFNRPGEIQVEVVDNTGCTVVEKLRVDFPFNNLIAGRIDFNVRKLSFSSEPEVHVLEPLVFESEIGEDFIAWEWDFGDGATAMDRDPVHVFKKPGEFDVTLRGYDIYGCSSVQKRLVTVLETEEWVTIPNAFTPNGDGLNDVFRPVYKGLVNFEMDIFNHWGEHLFASRGLEISGWDGTNKGRLLPRGNYIYKVQYTTITGETVQKTGTVTLVR</sequence>